<organism evidence="1 2">
    <name type="scientific">Bursaphelenchus okinawaensis</name>
    <dbReference type="NCBI Taxonomy" id="465554"/>
    <lineage>
        <taxon>Eukaryota</taxon>
        <taxon>Metazoa</taxon>
        <taxon>Ecdysozoa</taxon>
        <taxon>Nematoda</taxon>
        <taxon>Chromadorea</taxon>
        <taxon>Rhabditida</taxon>
        <taxon>Tylenchina</taxon>
        <taxon>Tylenchomorpha</taxon>
        <taxon>Aphelenchoidea</taxon>
        <taxon>Aphelenchoididae</taxon>
        <taxon>Bursaphelenchus</taxon>
    </lineage>
</organism>
<dbReference type="Proteomes" id="UP000614601">
    <property type="component" value="Unassembled WGS sequence"/>
</dbReference>
<evidence type="ECO:0000313" key="1">
    <source>
        <dbReference type="EMBL" id="CAD5207445.1"/>
    </source>
</evidence>
<reference evidence="1" key="1">
    <citation type="submission" date="2020-09" db="EMBL/GenBank/DDBJ databases">
        <authorList>
            <person name="Kikuchi T."/>
        </authorList>
    </citation>
    <scope>NUCLEOTIDE SEQUENCE</scope>
    <source>
        <strain evidence="1">SH1</strain>
    </source>
</reference>
<protein>
    <submittedName>
        <fullName evidence="1">Uncharacterized protein</fullName>
    </submittedName>
</protein>
<dbReference type="AlphaFoldDB" id="A0A811JVV5"/>
<comment type="caution">
    <text evidence="1">The sequence shown here is derived from an EMBL/GenBank/DDBJ whole genome shotgun (WGS) entry which is preliminary data.</text>
</comment>
<accession>A0A811JVV5</accession>
<keyword evidence="2" id="KW-1185">Reference proteome</keyword>
<dbReference type="EMBL" id="CAJFDH010000001">
    <property type="protein sequence ID" value="CAD5207445.1"/>
    <property type="molecule type" value="Genomic_DNA"/>
</dbReference>
<proteinExistence type="predicted"/>
<dbReference type="EMBL" id="CAJFCW020000001">
    <property type="protein sequence ID" value="CAG9085667.1"/>
    <property type="molecule type" value="Genomic_DNA"/>
</dbReference>
<evidence type="ECO:0000313" key="2">
    <source>
        <dbReference type="Proteomes" id="UP000614601"/>
    </source>
</evidence>
<sequence length="114" mass="13418">MPNTKPGPSSNILQDVRVPRAETYHFNENQCASGGKQMMIVDKSRKTVINYHVTINFNARDDTLIRTLSYNGIYLRTMPIKVKRLPRYQKRFSLVYRDVCAQIRRNMRPKIRSE</sequence>
<gene>
    <name evidence="1" type="ORF">BOKJ2_LOCUS2129</name>
</gene>
<name>A0A811JVV5_9BILA</name>
<dbReference type="Proteomes" id="UP000783686">
    <property type="component" value="Unassembled WGS sequence"/>
</dbReference>